<proteinExistence type="predicted"/>
<dbReference type="Proteomes" id="UP000004099">
    <property type="component" value="Unassembled WGS sequence"/>
</dbReference>
<dbReference type="AlphaFoldDB" id="E7FRQ8"/>
<name>E7FRQ8_9LACO</name>
<gene>
    <name evidence="2" type="ORF">HMPREF0542_11585</name>
</gene>
<evidence type="ECO:0000313" key="3">
    <source>
        <dbReference type="Proteomes" id="UP000004099"/>
    </source>
</evidence>
<feature type="compositionally biased region" description="Basic and acidic residues" evidence="1">
    <location>
        <begin position="44"/>
        <end position="72"/>
    </location>
</feature>
<feature type="region of interest" description="Disordered" evidence="1">
    <location>
        <begin position="37"/>
        <end position="83"/>
    </location>
</feature>
<dbReference type="EMBL" id="ACGS02000044">
    <property type="protein sequence ID" value="EFZ34190.1"/>
    <property type="molecule type" value="Genomic_DNA"/>
</dbReference>
<protein>
    <submittedName>
        <fullName evidence="2">Uncharacterized protein</fullName>
    </submittedName>
</protein>
<comment type="caution">
    <text evidence="2">The sequence shown here is derived from an EMBL/GenBank/DDBJ whole genome shotgun (WGS) entry which is preliminary data.</text>
</comment>
<accession>E7FRQ8</accession>
<sequence length="107" mass="12080">MLVNAVFDKEPSSATKGLLHAFETVFVMRKNPVRKAASSALKNPFREKSSADGKIIKKRSDQKGKSDFRLPDSSKTGRAAPKVDKKRGKCLFFVYRTLQIRPARLRK</sequence>
<dbReference type="HOGENOM" id="CLU_2206691_0_0_9"/>
<reference evidence="2 3" key="1">
    <citation type="submission" date="2011-01" db="EMBL/GenBank/DDBJ databases">
        <authorList>
            <person name="Muzny D."/>
            <person name="Qin X."/>
            <person name="Buhay C."/>
            <person name="Dugan-Rocha S."/>
            <person name="Ding Y."/>
            <person name="Chen G."/>
            <person name="Hawes A."/>
            <person name="Holder M."/>
            <person name="Jhangiani S."/>
            <person name="Johnson A."/>
            <person name="Khan Z."/>
            <person name="Li Z."/>
            <person name="Liu W."/>
            <person name="Liu X."/>
            <person name="Perez L."/>
            <person name="Shen H."/>
            <person name="Wang Q."/>
            <person name="Watt J."/>
            <person name="Xi L."/>
            <person name="Xin Y."/>
            <person name="Zhou J."/>
            <person name="Deng J."/>
            <person name="Jiang H."/>
            <person name="Liu Y."/>
            <person name="Qu J."/>
            <person name="Song X.-Z."/>
            <person name="Zhang L."/>
            <person name="Villasana D."/>
            <person name="Johnson A."/>
            <person name="Liu J."/>
            <person name="Liyanage D."/>
            <person name="Lorensuhewa L."/>
            <person name="Robinson T."/>
            <person name="Song A."/>
            <person name="Song B.-B."/>
            <person name="Dinh H."/>
            <person name="Thornton R."/>
            <person name="Coyle M."/>
            <person name="Francisco L."/>
            <person name="Jackson L."/>
            <person name="Javaid M."/>
            <person name="Korchina V."/>
            <person name="Kovar C."/>
            <person name="Mata R."/>
            <person name="Mathew T."/>
            <person name="Ngo R."/>
            <person name="Nguyen L."/>
            <person name="Nguyen N."/>
            <person name="Okwuonu G."/>
            <person name="Ongeri F."/>
            <person name="Pham C."/>
            <person name="Simmons D."/>
            <person name="Wilczek-Boney K."/>
            <person name="Hale W."/>
            <person name="Jakkamsetti A."/>
            <person name="Pham P."/>
            <person name="Ruth R."/>
            <person name="San Lucas F."/>
            <person name="Warren J."/>
            <person name="Zhang J."/>
            <person name="Zhao Z."/>
            <person name="Zhou C."/>
            <person name="Zhu D."/>
            <person name="Lee S."/>
            <person name="Bess C."/>
            <person name="Blankenburg K."/>
            <person name="Forbes L."/>
            <person name="Fu Q."/>
            <person name="Gubbala S."/>
            <person name="Hirani K."/>
            <person name="Jayaseelan J.C."/>
            <person name="Lara F."/>
            <person name="Munidasa M."/>
            <person name="Palculict T."/>
            <person name="Patil S."/>
            <person name="Pu L.-L."/>
            <person name="Saada N."/>
            <person name="Tang L."/>
            <person name="Weissenberger G."/>
            <person name="Zhu Y."/>
            <person name="Hemphill L."/>
            <person name="Shang Y."/>
            <person name="Youmans B."/>
            <person name="Ayvaz T."/>
            <person name="Ross M."/>
            <person name="Santibanez J."/>
            <person name="Aqrawi P."/>
            <person name="Gross S."/>
            <person name="Joshi V."/>
            <person name="Fowler G."/>
            <person name="Nazareth L."/>
            <person name="Reid J."/>
            <person name="Worley K."/>
            <person name="Petrosino J."/>
            <person name="Highlander S."/>
            <person name="Gibbs R."/>
        </authorList>
    </citation>
    <scope>NUCLEOTIDE SEQUENCE [LARGE SCALE GENOMIC DNA]</scope>
    <source>
        <strain evidence="2 3">ATCC 25644</strain>
    </source>
</reference>
<evidence type="ECO:0000313" key="2">
    <source>
        <dbReference type="EMBL" id="EFZ34190.1"/>
    </source>
</evidence>
<organism evidence="2 3">
    <name type="scientific">Ligilactobacillus ruminis ATCC 25644</name>
    <dbReference type="NCBI Taxonomy" id="525362"/>
    <lineage>
        <taxon>Bacteria</taxon>
        <taxon>Bacillati</taxon>
        <taxon>Bacillota</taxon>
        <taxon>Bacilli</taxon>
        <taxon>Lactobacillales</taxon>
        <taxon>Lactobacillaceae</taxon>
        <taxon>Ligilactobacillus</taxon>
    </lineage>
</organism>
<evidence type="ECO:0000256" key="1">
    <source>
        <dbReference type="SAM" id="MobiDB-lite"/>
    </source>
</evidence>